<dbReference type="Gene3D" id="2.60.40.1740">
    <property type="entry name" value="hypothetical protein (bacova_03559)"/>
    <property type="match status" value="1"/>
</dbReference>
<dbReference type="RefSeq" id="WP_016269105.1">
    <property type="nucleotide sequence ID" value="NZ_BAABZI010000001.1"/>
</dbReference>
<name>A0A174L5X0_BACT4</name>
<protein>
    <submittedName>
        <fullName evidence="3">DUF1735 and LamG domain-containing protein</fullName>
    </submittedName>
    <submittedName>
        <fullName evidence="2">Domain of uncharacterized function (DUF1735)</fullName>
    </submittedName>
</protein>
<evidence type="ECO:0000313" key="3">
    <source>
        <dbReference type="EMBL" id="UYU91906.1"/>
    </source>
</evidence>
<reference evidence="3" key="2">
    <citation type="submission" date="2021-06" db="EMBL/GenBank/DDBJ databases">
        <title>Interrogation of the integrated mobile genetic elements in gut-associated Bacteroides with a consensus prediction approach.</title>
        <authorList>
            <person name="Campbell D.E."/>
            <person name="Leigh J.R."/>
            <person name="Kim T."/>
            <person name="England W."/>
            <person name="Whitaker R.J."/>
            <person name="Degnan P.H."/>
        </authorList>
    </citation>
    <scope>NUCLEOTIDE SEQUENCE</scope>
    <source>
        <strain evidence="3">VPI-3443</strain>
    </source>
</reference>
<organism evidence="2 4">
    <name type="scientific">Bacteroides thetaiotaomicron</name>
    <dbReference type="NCBI Taxonomy" id="818"/>
    <lineage>
        <taxon>Bacteria</taxon>
        <taxon>Pseudomonadati</taxon>
        <taxon>Bacteroidota</taxon>
        <taxon>Bacteroidia</taxon>
        <taxon>Bacteroidales</taxon>
        <taxon>Bacteroidaceae</taxon>
        <taxon>Bacteroides</taxon>
    </lineage>
</organism>
<dbReference type="InterPro" id="IPR013320">
    <property type="entry name" value="ConA-like_dom_sf"/>
</dbReference>
<evidence type="ECO:0000259" key="1">
    <source>
        <dbReference type="Pfam" id="PF08522"/>
    </source>
</evidence>
<dbReference type="EMBL" id="CP083685">
    <property type="protein sequence ID" value="UYU91906.1"/>
    <property type="molecule type" value="Genomic_DNA"/>
</dbReference>
<dbReference type="AlphaFoldDB" id="A0A174L5X0"/>
<dbReference type="SUPFAM" id="SSF49899">
    <property type="entry name" value="Concanavalin A-like lectins/glucanases"/>
    <property type="match status" value="1"/>
</dbReference>
<dbReference type="Proteomes" id="UP001162960">
    <property type="component" value="Chromosome"/>
</dbReference>
<evidence type="ECO:0000313" key="2">
    <source>
        <dbReference type="EMBL" id="CUP16790.1"/>
    </source>
</evidence>
<sequence length="385" mass="43196">MKKNRLYTLFIGITLLATIISCKEEYAPIGNRLYISEAASETAKKVSVSVGVNTQTSFTVRTGDKVSQDLHATLVIDPSILDEYNEKNKTSYTVLPDENLKWDKNIVIPSGKAEAEPTSVVITPYSAEEGVRYAIPVRVVGDGSVAEEKVFSKYILLLDKPWVQSTPYMKMRSKDNSFVCEPIDTEWNLPLDNFTVEFWFWMNGFDVNNQSVIDCDAFYIRLGNTQMITSAQMQINIWTVGGSNNKCYLTAFTFQKNTWTHVAISYDSEASKCIFYINGSKAGEADATGGAAKPLQRFAFSTTDNGYSKNDRMMGQLRLWNKVLSQAEIQANMSGPMAVHPNMVGYWKMDEGQGNILYDATANKHHAKPKGDGGFEWRHDQCFMP</sequence>
<dbReference type="Gene3D" id="2.60.120.200">
    <property type="match status" value="1"/>
</dbReference>
<dbReference type="Pfam" id="PF13385">
    <property type="entry name" value="Laminin_G_3"/>
    <property type="match status" value="1"/>
</dbReference>
<dbReference type="GO" id="GO:0004553">
    <property type="term" value="F:hydrolase activity, hydrolyzing O-glycosyl compounds"/>
    <property type="evidence" value="ECO:0007669"/>
    <property type="project" value="UniProtKB-ARBA"/>
</dbReference>
<gene>
    <name evidence="2" type="ORF">ERS852511_01333</name>
    <name evidence="3" type="ORF">KQP74_04515</name>
</gene>
<dbReference type="InterPro" id="IPR013728">
    <property type="entry name" value="BT_3987-like_N"/>
</dbReference>
<dbReference type="Proteomes" id="UP000095576">
    <property type="component" value="Unassembled WGS sequence"/>
</dbReference>
<evidence type="ECO:0000313" key="4">
    <source>
        <dbReference type="Proteomes" id="UP000095576"/>
    </source>
</evidence>
<reference evidence="2 4" key="1">
    <citation type="submission" date="2015-09" db="EMBL/GenBank/DDBJ databases">
        <authorList>
            <consortium name="Pathogen Informatics"/>
        </authorList>
    </citation>
    <scope>NUCLEOTIDE SEQUENCE [LARGE SCALE GENOMIC DNA]</scope>
    <source>
        <strain evidence="2 4">2789STDY5834899</strain>
    </source>
</reference>
<dbReference type="Pfam" id="PF08522">
    <property type="entry name" value="BT_3987-like_N"/>
    <property type="match status" value="1"/>
</dbReference>
<dbReference type="EMBL" id="CZAP01000003">
    <property type="protein sequence ID" value="CUP16790.1"/>
    <property type="molecule type" value="Genomic_DNA"/>
</dbReference>
<dbReference type="PROSITE" id="PS51257">
    <property type="entry name" value="PROKAR_LIPOPROTEIN"/>
    <property type="match status" value="1"/>
</dbReference>
<accession>A0A174L5X0</accession>
<proteinExistence type="predicted"/>
<feature type="domain" description="BT-3987-like N-terminal" evidence="1">
    <location>
        <begin position="31"/>
        <end position="141"/>
    </location>
</feature>
<dbReference type="GO" id="GO:0005975">
    <property type="term" value="P:carbohydrate metabolic process"/>
    <property type="evidence" value="ECO:0007669"/>
    <property type="project" value="UniProtKB-ARBA"/>
</dbReference>